<evidence type="ECO:0000256" key="8">
    <source>
        <dbReference type="ARBA" id="ARBA00037630"/>
    </source>
</evidence>
<evidence type="ECO:0000256" key="11">
    <source>
        <dbReference type="SAM" id="MobiDB-lite"/>
    </source>
</evidence>
<evidence type="ECO:0000256" key="7">
    <source>
        <dbReference type="ARBA" id="ARBA00022807"/>
    </source>
</evidence>
<organism evidence="13 14">
    <name type="scientific">Blattamonas nauphoetae</name>
    <dbReference type="NCBI Taxonomy" id="2049346"/>
    <lineage>
        <taxon>Eukaryota</taxon>
        <taxon>Metamonada</taxon>
        <taxon>Preaxostyla</taxon>
        <taxon>Oxymonadida</taxon>
        <taxon>Blattamonas</taxon>
    </lineage>
</organism>
<keyword evidence="5" id="KW-0833">Ubl conjugation pathway</keyword>
<dbReference type="EMBL" id="JARBJD010000053">
    <property type="protein sequence ID" value="KAK2956680.1"/>
    <property type="molecule type" value="Genomic_DNA"/>
</dbReference>
<feature type="compositionally biased region" description="Polar residues" evidence="11">
    <location>
        <begin position="87"/>
        <end position="97"/>
    </location>
</feature>
<feature type="compositionally biased region" description="Polar residues" evidence="11">
    <location>
        <begin position="328"/>
        <end position="338"/>
    </location>
</feature>
<dbReference type="InterPro" id="IPR039785">
    <property type="entry name" value="MINY3/4"/>
</dbReference>
<feature type="region of interest" description="Disordered" evidence="11">
    <location>
        <begin position="303"/>
        <end position="339"/>
    </location>
</feature>
<reference evidence="13 14" key="1">
    <citation type="journal article" date="2022" name="bioRxiv">
        <title>Genomics of Preaxostyla Flagellates Illuminates Evolutionary Transitions and the Path Towards Mitochondrial Loss.</title>
        <authorList>
            <person name="Novak L.V.F."/>
            <person name="Treitli S.C."/>
            <person name="Pyrih J."/>
            <person name="Halakuc P."/>
            <person name="Pipaliya S.V."/>
            <person name="Vacek V."/>
            <person name="Brzon O."/>
            <person name="Soukal P."/>
            <person name="Eme L."/>
            <person name="Dacks J.B."/>
            <person name="Karnkowska A."/>
            <person name="Elias M."/>
            <person name="Hampl V."/>
        </authorList>
    </citation>
    <scope>NUCLEOTIDE SEQUENCE [LARGE SCALE GENOMIC DNA]</scope>
    <source>
        <strain evidence="13">NAU3</strain>
        <tissue evidence="13">Gut</tissue>
    </source>
</reference>
<dbReference type="SMART" id="SM01174">
    <property type="entry name" value="DUF4205"/>
    <property type="match status" value="1"/>
</dbReference>
<evidence type="ECO:0000256" key="9">
    <source>
        <dbReference type="ARBA" id="ARBA00039781"/>
    </source>
</evidence>
<name>A0ABQ9XYY4_9EUKA</name>
<feature type="compositionally biased region" description="Polar residues" evidence="11">
    <location>
        <begin position="206"/>
        <end position="227"/>
    </location>
</feature>
<dbReference type="InterPro" id="IPR059022">
    <property type="entry name" value="MINDY4_N"/>
</dbReference>
<evidence type="ECO:0000256" key="6">
    <source>
        <dbReference type="ARBA" id="ARBA00022801"/>
    </source>
</evidence>
<feature type="compositionally biased region" description="Basic and acidic residues" evidence="11">
    <location>
        <begin position="228"/>
        <end position="238"/>
    </location>
</feature>
<dbReference type="PANTHER" id="PTHR12473">
    <property type="entry name" value="UBIQUITIN CARBOXYL-TERMINAL HYDROLASE MINDY-4-RELATED"/>
    <property type="match status" value="1"/>
</dbReference>
<proteinExistence type="inferred from homology"/>
<accession>A0ABQ9XYY4</accession>
<evidence type="ECO:0000313" key="13">
    <source>
        <dbReference type="EMBL" id="KAK2956680.1"/>
    </source>
</evidence>
<comment type="similarity">
    <text evidence="2">Belongs to the MINDY deubiquitinase family. FAM188 subfamily.</text>
</comment>
<evidence type="ECO:0000256" key="10">
    <source>
        <dbReference type="ARBA" id="ARBA00041360"/>
    </source>
</evidence>
<evidence type="ECO:0000256" key="4">
    <source>
        <dbReference type="ARBA" id="ARBA00022670"/>
    </source>
</evidence>
<comment type="function">
    <text evidence="8">Probable hydrolase that can remove 'Lys-48'-linked conjugated ubiquitin from proteins.</text>
</comment>
<protein>
    <recommendedName>
        <fullName evidence="9">Probable ubiquitin carboxyl-terminal hydrolase MINDY-4</fullName>
        <ecNumber evidence="3">3.4.19.12</ecNumber>
    </recommendedName>
    <alternativeName>
        <fullName evidence="10">Probable deubiquitinating enzyme MINDY-4</fullName>
    </alternativeName>
</protein>
<comment type="catalytic activity">
    <reaction evidence="1">
        <text>Thiol-dependent hydrolysis of ester, thioester, amide, peptide and isopeptide bonds formed by the C-terminal Gly of ubiquitin (a 76-residue protein attached to proteins as an intracellular targeting signal).</text>
        <dbReference type="EC" id="3.4.19.12"/>
    </reaction>
</comment>
<feature type="compositionally biased region" description="Low complexity" evidence="11">
    <location>
        <begin position="115"/>
        <end position="129"/>
    </location>
</feature>
<evidence type="ECO:0000256" key="3">
    <source>
        <dbReference type="ARBA" id="ARBA00012759"/>
    </source>
</evidence>
<dbReference type="EC" id="3.4.19.12" evidence="3"/>
<keyword evidence="4" id="KW-0645">Protease</keyword>
<keyword evidence="14" id="KW-1185">Reference proteome</keyword>
<feature type="compositionally biased region" description="Polar residues" evidence="11">
    <location>
        <begin position="179"/>
        <end position="188"/>
    </location>
</feature>
<comment type="caution">
    <text evidence="13">The sequence shown here is derived from an EMBL/GenBank/DDBJ whole genome shotgun (WGS) entry which is preliminary data.</text>
</comment>
<feature type="region of interest" description="Disordered" evidence="11">
    <location>
        <begin position="87"/>
        <end position="238"/>
    </location>
</feature>
<dbReference type="Proteomes" id="UP001281761">
    <property type="component" value="Unassembled WGS sequence"/>
</dbReference>
<sequence>MSTLDSLSPPVEDITEMIVREYLSRKGFKDVLAALDIVQPKRETGLNTRKDLSSALRLEKEMKKNREKEQPFSTILEILVEARISQSTKVPSTAPTKNRTKKTLDPLEQPTKQGSSLSSRQLSPSESPLNEIEDFHQPTPKKKKKGTKTSGTEKSKDSPIGLSLSQFDSHEQPPELNEQGKSSTQSVIITEDTMNKPSVRKDRAVRQQNSPRMDSESPKLQNDSLFSHTDKQTSTEVKKAIPAVKKAQRFGENDNVPSIRAKTTDESTRPLRRGVVKRKEDSPTQLTKTSDNIMNMMEDVLSDDDLKGGSSVNRTIKPHPSNERDSHTTPQSHGTATWTRIPPSELVSLHKLLFGANRAKGFAIAWKQGFIFRKSDDGNSYGLIQLEGGPCGIIASVQAEIIAEIKDRSRKIKPGSSAAKGILGRLTNFPSSAQDISTIDFPSPFQKDLLVSALSLILWRARKGDTVFLVRPSSARTRAVENQTDISVMSASFDSTSCSSLDEVMYQIEANLDVYRLDFGVISFVLSLLLSHGLSEIKMEMGMECERGMIDDREYACQELVNLLLVGKAYTHCFDGVRTFDGNTASERVELVGIPTRSRIGFLSIFEFYSQMEVGRNLKLGEAGVWVILYESHYSVLFVGRDGERKVEDLWEEREGKRQNIDFWYYDPLGKQEETIRMSVVPSPPPSTQHVVSPIEQVLSTLLPHSHCIWNGHDPVL</sequence>
<keyword evidence="6" id="KW-0378">Hydrolase</keyword>
<evidence type="ECO:0000313" key="14">
    <source>
        <dbReference type="Proteomes" id="UP001281761"/>
    </source>
</evidence>
<evidence type="ECO:0000256" key="5">
    <source>
        <dbReference type="ARBA" id="ARBA00022786"/>
    </source>
</evidence>
<feature type="domain" description="Deubiquitinating enzyme MINDY-3/4 conserved" evidence="12">
    <location>
        <begin position="350"/>
        <end position="712"/>
    </location>
</feature>
<evidence type="ECO:0000256" key="2">
    <source>
        <dbReference type="ARBA" id="ARBA00011074"/>
    </source>
</evidence>
<dbReference type="PANTHER" id="PTHR12473:SF8">
    <property type="entry name" value="UBIQUITIN CARBOXYL-TERMINAL HYDROLASE MINDY-4-RELATED"/>
    <property type="match status" value="1"/>
</dbReference>
<evidence type="ECO:0000256" key="1">
    <source>
        <dbReference type="ARBA" id="ARBA00000707"/>
    </source>
</evidence>
<dbReference type="Pfam" id="PF26038">
    <property type="entry name" value="Dimer_MINDY4_N"/>
    <property type="match status" value="1"/>
</dbReference>
<dbReference type="InterPro" id="IPR025257">
    <property type="entry name" value="MINDY-3/4_CD"/>
</dbReference>
<keyword evidence="7" id="KW-0788">Thiol protease</keyword>
<dbReference type="Pfam" id="PF13898">
    <property type="entry name" value="MINDY-3_4_CD"/>
    <property type="match status" value="1"/>
</dbReference>
<gene>
    <name evidence="13" type="ORF">BLNAU_8314</name>
</gene>
<evidence type="ECO:0000259" key="12">
    <source>
        <dbReference type="SMART" id="SM01174"/>
    </source>
</evidence>